<gene>
    <name evidence="1" type="ORF">AVEN_256383_1</name>
</gene>
<dbReference type="AlphaFoldDB" id="A0A4Y2MIR6"/>
<keyword evidence="2" id="KW-1185">Reference proteome</keyword>
<evidence type="ECO:0000313" key="2">
    <source>
        <dbReference type="Proteomes" id="UP000499080"/>
    </source>
</evidence>
<protein>
    <submittedName>
        <fullName evidence="1">Uncharacterized protein</fullName>
    </submittedName>
</protein>
<sequence length="130" mass="14575">MAPVLLVLKRPISANESIYVATVQGDSPYVKLLLKFSDITKPSQPKAAVHIRGPEVEKDIDELEEPHSQELTTEEVTELRYGSQQEVLEEILSEEEDVTTNQQSSGSITKMLKAWATLASNIKQHHRSLH</sequence>
<proteinExistence type="predicted"/>
<comment type="caution">
    <text evidence="1">The sequence shown here is derived from an EMBL/GenBank/DDBJ whole genome shotgun (WGS) entry which is preliminary data.</text>
</comment>
<accession>A0A4Y2MIR6</accession>
<organism evidence="1 2">
    <name type="scientific">Araneus ventricosus</name>
    <name type="common">Orbweaver spider</name>
    <name type="synonym">Epeira ventricosa</name>
    <dbReference type="NCBI Taxonomy" id="182803"/>
    <lineage>
        <taxon>Eukaryota</taxon>
        <taxon>Metazoa</taxon>
        <taxon>Ecdysozoa</taxon>
        <taxon>Arthropoda</taxon>
        <taxon>Chelicerata</taxon>
        <taxon>Arachnida</taxon>
        <taxon>Araneae</taxon>
        <taxon>Araneomorphae</taxon>
        <taxon>Entelegynae</taxon>
        <taxon>Araneoidea</taxon>
        <taxon>Araneidae</taxon>
        <taxon>Araneus</taxon>
    </lineage>
</organism>
<dbReference type="Proteomes" id="UP000499080">
    <property type="component" value="Unassembled WGS sequence"/>
</dbReference>
<dbReference type="EMBL" id="BGPR01007251">
    <property type="protein sequence ID" value="GBN25506.1"/>
    <property type="molecule type" value="Genomic_DNA"/>
</dbReference>
<name>A0A4Y2MIR6_ARAVE</name>
<dbReference type="OrthoDB" id="6932368at2759"/>
<reference evidence="1 2" key="1">
    <citation type="journal article" date="2019" name="Sci. Rep.">
        <title>Orb-weaving spider Araneus ventricosus genome elucidates the spidroin gene catalogue.</title>
        <authorList>
            <person name="Kono N."/>
            <person name="Nakamura H."/>
            <person name="Ohtoshi R."/>
            <person name="Moran D.A.P."/>
            <person name="Shinohara A."/>
            <person name="Yoshida Y."/>
            <person name="Fujiwara M."/>
            <person name="Mori M."/>
            <person name="Tomita M."/>
            <person name="Arakawa K."/>
        </authorList>
    </citation>
    <scope>NUCLEOTIDE SEQUENCE [LARGE SCALE GENOMIC DNA]</scope>
</reference>
<evidence type="ECO:0000313" key="1">
    <source>
        <dbReference type="EMBL" id="GBN25506.1"/>
    </source>
</evidence>